<keyword evidence="2" id="KW-1185">Reference proteome</keyword>
<comment type="caution">
    <text evidence="1">The sequence shown here is derived from an EMBL/GenBank/DDBJ whole genome shotgun (WGS) entry which is preliminary data.</text>
</comment>
<reference evidence="1" key="1">
    <citation type="submission" date="2022-04" db="EMBL/GenBank/DDBJ databases">
        <title>Genome of the entomopathogenic fungus Entomophthora muscae.</title>
        <authorList>
            <person name="Elya C."/>
            <person name="Lovett B.R."/>
            <person name="Lee E."/>
            <person name="Macias A.M."/>
            <person name="Hajek A.E."/>
            <person name="De Bivort B.L."/>
            <person name="Kasson M.T."/>
            <person name="De Fine Licht H.H."/>
            <person name="Stajich J.E."/>
        </authorList>
    </citation>
    <scope>NUCLEOTIDE SEQUENCE</scope>
    <source>
        <strain evidence="1">Berkeley</strain>
    </source>
</reference>
<dbReference type="Proteomes" id="UP001165960">
    <property type="component" value="Unassembled WGS sequence"/>
</dbReference>
<accession>A0ACC2SLX2</accession>
<dbReference type="EMBL" id="QTSX02004977">
    <property type="protein sequence ID" value="KAJ9063156.1"/>
    <property type="molecule type" value="Genomic_DNA"/>
</dbReference>
<name>A0ACC2SLX2_9FUNG</name>
<sequence>MVCMMMATDIKGIQLILAGSEGAESNGDSLETAWKAEMANTECFLSIYCALYKLYGQAYMLVGIWKLVWGLFTWLGVYYFLSVLLQSLDPKSGWAPILGVKGGAGKVINILSTDVAHISKALSNLHFLWSAFVEAGLILVLLFISI</sequence>
<protein>
    <submittedName>
        <fullName evidence="1">Uncharacterized protein</fullName>
    </submittedName>
</protein>
<evidence type="ECO:0000313" key="1">
    <source>
        <dbReference type="EMBL" id="KAJ9063156.1"/>
    </source>
</evidence>
<gene>
    <name evidence="1" type="ORF">DSO57_1002890</name>
</gene>
<evidence type="ECO:0000313" key="2">
    <source>
        <dbReference type="Proteomes" id="UP001165960"/>
    </source>
</evidence>
<organism evidence="1 2">
    <name type="scientific">Entomophthora muscae</name>
    <dbReference type="NCBI Taxonomy" id="34485"/>
    <lineage>
        <taxon>Eukaryota</taxon>
        <taxon>Fungi</taxon>
        <taxon>Fungi incertae sedis</taxon>
        <taxon>Zoopagomycota</taxon>
        <taxon>Entomophthoromycotina</taxon>
        <taxon>Entomophthoromycetes</taxon>
        <taxon>Entomophthorales</taxon>
        <taxon>Entomophthoraceae</taxon>
        <taxon>Entomophthora</taxon>
    </lineage>
</organism>
<proteinExistence type="predicted"/>